<accession>A0A9D7LPW1</accession>
<dbReference type="PROSITE" id="PS51257">
    <property type="entry name" value="PROKAR_LIPOPROTEIN"/>
    <property type="match status" value="1"/>
</dbReference>
<dbReference type="InterPro" id="IPR037873">
    <property type="entry name" value="BamE-like"/>
</dbReference>
<reference evidence="2" key="1">
    <citation type="submission" date="2020-10" db="EMBL/GenBank/DDBJ databases">
        <title>Connecting structure to function with the recovery of over 1000 high-quality activated sludge metagenome-assembled genomes encoding full-length rRNA genes using long-read sequencing.</title>
        <authorList>
            <person name="Singleton C.M."/>
            <person name="Petriglieri F."/>
            <person name="Kristensen J.M."/>
            <person name="Kirkegaard R.H."/>
            <person name="Michaelsen T.Y."/>
            <person name="Andersen M.H."/>
            <person name="Karst S.M."/>
            <person name="Dueholm M.S."/>
            <person name="Nielsen P.H."/>
            <person name="Albertsen M."/>
        </authorList>
    </citation>
    <scope>NUCLEOTIDE SEQUENCE</scope>
    <source>
        <strain evidence="2">OdNE_18-Q3-R46-58_BAT3C.305</strain>
    </source>
</reference>
<organism evidence="2 3">
    <name type="scientific">Candidatus Dechloromonas phosphorivorans</name>
    <dbReference type="NCBI Taxonomy" id="2899244"/>
    <lineage>
        <taxon>Bacteria</taxon>
        <taxon>Pseudomonadati</taxon>
        <taxon>Pseudomonadota</taxon>
        <taxon>Betaproteobacteria</taxon>
        <taxon>Rhodocyclales</taxon>
        <taxon>Azonexaceae</taxon>
        <taxon>Dechloromonas</taxon>
    </lineage>
</organism>
<dbReference type="AlphaFoldDB" id="A0A9D7LPW1"/>
<evidence type="ECO:0000313" key="2">
    <source>
        <dbReference type="EMBL" id="MBK8891787.1"/>
    </source>
</evidence>
<name>A0A9D7LPW1_9RHOO</name>
<gene>
    <name evidence="2" type="ORF">IPN75_16100</name>
</gene>
<evidence type="ECO:0000313" key="3">
    <source>
        <dbReference type="Proteomes" id="UP000808146"/>
    </source>
</evidence>
<comment type="caution">
    <text evidence="2">The sequence shown here is derived from an EMBL/GenBank/DDBJ whole genome shotgun (WGS) entry which is preliminary data.</text>
</comment>
<dbReference type="Proteomes" id="UP000808146">
    <property type="component" value="Unassembled WGS sequence"/>
</dbReference>
<keyword evidence="1" id="KW-0732">Signal</keyword>
<protein>
    <recommendedName>
        <fullName evidence="4">Outer membrane protein assembly factor BamE</fullName>
    </recommendedName>
</protein>
<dbReference type="EMBL" id="JADKBR010000019">
    <property type="protein sequence ID" value="MBK8891787.1"/>
    <property type="molecule type" value="Genomic_DNA"/>
</dbReference>
<sequence length="172" mass="19273">MKTLITLIFALVIAGCASYDGRGLKPGVSSREDVIQLMGEPAMRWQEPDGGQLLAFPRGPAGFNTYMVTIAGNGLMSSLQAVLNTKHFALIREGMTEEQVLRILGPSTPQWTVFFDRQNELVWEWRFCNAWNEPSRFDVLFDGTTKRVRTTQSYPESMTMLVPPPPCGNQTQ</sequence>
<evidence type="ECO:0000256" key="1">
    <source>
        <dbReference type="ARBA" id="ARBA00022729"/>
    </source>
</evidence>
<evidence type="ECO:0008006" key="4">
    <source>
        <dbReference type="Google" id="ProtNLM"/>
    </source>
</evidence>
<proteinExistence type="predicted"/>
<dbReference type="Gene3D" id="3.30.1450.10">
    <property type="match status" value="1"/>
</dbReference>